<dbReference type="EMBL" id="JBHSSA010000001">
    <property type="protein sequence ID" value="MFC6253028.1"/>
    <property type="molecule type" value="Genomic_DNA"/>
</dbReference>
<proteinExistence type="predicted"/>
<evidence type="ECO:0000313" key="1">
    <source>
        <dbReference type="EMBL" id="MFC6253028.1"/>
    </source>
</evidence>
<name>A0ABW1T6L9_9LACO</name>
<accession>A0ABW1T6L9</accession>
<protein>
    <submittedName>
        <fullName evidence="1">Uncharacterized protein</fullName>
    </submittedName>
</protein>
<evidence type="ECO:0000313" key="2">
    <source>
        <dbReference type="Proteomes" id="UP001596190"/>
    </source>
</evidence>
<dbReference type="Proteomes" id="UP001596190">
    <property type="component" value="Unassembled WGS sequence"/>
</dbReference>
<gene>
    <name evidence="1" type="ORF">ACFP1H_00040</name>
</gene>
<keyword evidence="2" id="KW-1185">Reference proteome</keyword>
<reference evidence="2" key="1">
    <citation type="journal article" date="2019" name="Int. J. Syst. Evol. Microbiol.">
        <title>The Global Catalogue of Microorganisms (GCM) 10K type strain sequencing project: providing services to taxonomists for standard genome sequencing and annotation.</title>
        <authorList>
            <consortium name="The Broad Institute Genomics Platform"/>
            <consortium name="The Broad Institute Genome Sequencing Center for Infectious Disease"/>
            <person name="Wu L."/>
            <person name="Ma J."/>
        </authorList>
    </citation>
    <scope>NUCLEOTIDE SEQUENCE [LARGE SCALE GENOMIC DNA]</scope>
    <source>
        <strain evidence="2">CCM 8950</strain>
    </source>
</reference>
<sequence>MVIMTMTDRKRGSVFDRDGSVFLACCMDMYLCNVTGETGNQVGESQQNILKGTKKPPKLSKVIAAFSML</sequence>
<comment type="caution">
    <text evidence="1">The sequence shown here is derived from an EMBL/GenBank/DDBJ whole genome shotgun (WGS) entry which is preliminary data.</text>
</comment>
<organism evidence="1 2">
    <name type="scientific">Secundilactobacillus hailunensis</name>
    <dbReference type="NCBI Taxonomy" id="2559923"/>
    <lineage>
        <taxon>Bacteria</taxon>
        <taxon>Bacillati</taxon>
        <taxon>Bacillota</taxon>
        <taxon>Bacilli</taxon>
        <taxon>Lactobacillales</taxon>
        <taxon>Lactobacillaceae</taxon>
        <taxon>Secundilactobacillus</taxon>
    </lineage>
</organism>
<dbReference type="RefSeq" id="WP_137631797.1">
    <property type="nucleotide sequence ID" value="NZ_BJDO01000060.1"/>
</dbReference>